<evidence type="ECO:0000256" key="1">
    <source>
        <dbReference type="ARBA" id="ARBA00000832"/>
    </source>
</evidence>
<dbReference type="Proteomes" id="UP000243207">
    <property type="component" value="Chromosome I"/>
</dbReference>
<dbReference type="InterPro" id="IPR005900">
    <property type="entry name" value="6-phosphogluconolactonase_DevB"/>
</dbReference>
<dbReference type="GO" id="GO:0017057">
    <property type="term" value="F:6-phosphogluconolactonase activity"/>
    <property type="evidence" value="ECO:0007669"/>
    <property type="project" value="UniProtKB-UniRule"/>
</dbReference>
<evidence type="ECO:0000313" key="9">
    <source>
        <dbReference type="EMBL" id="SDR93504.1"/>
    </source>
</evidence>
<evidence type="ECO:0000256" key="5">
    <source>
        <dbReference type="ARBA" id="ARBA00013198"/>
    </source>
</evidence>
<comment type="function">
    <text evidence="2 7">Hydrolysis of 6-phosphogluconolactone to 6-phosphogluconate.</text>
</comment>
<organism evidence="9 10">
    <name type="scientific">Halopseudomonas xinjiangensis</name>
    <dbReference type="NCBI Taxonomy" id="487184"/>
    <lineage>
        <taxon>Bacteria</taxon>
        <taxon>Pseudomonadati</taxon>
        <taxon>Pseudomonadota</taxon>
        <taxon>Gammaproteobacteria</taxon>
        <taxon>Pseudomonadales</taxon>
        <taxon>Pseudomonadaceae</taxon>
        <taxon>Halopseudomonas</taxon>
    </lineage>
</organism>
<dbReference type="RefSeq" id="WP_093391749.1">
    <property type="nucleotide sequence ID" value="NZ_LT629736.1"/>
</dbReference>
<keyword evidence="7" id="KW-0378">Hydrolase</keyword>
<dbReference type="OrthoDB" id="9810967at2"/>
<dbReference type="SUPFAM" id="SSF100950">
    <property type="entry name" value="NagB/RpiA/CoA transferase-like"/>
    <property type="match status" value="1"/>
</dbReference>
<dbReference type="STRING" id="487184.SAMN05216421_0598"/>
<evidence type="ECO:0000256" key="4">
    <source>
        <dbReference type="ARBA" id="ARBA00010662"/>
    </source>
</evidence>
<dbReference type="InterPro" id="IPR006148">
    <property type="entry name" value="Glc/Gal-6P_isomerase"/>
</dbReference>
<keyword evidence="10" id="KW-1185">Reference proteome</keyword>
<dbReference type="UniPathway" id="UPA00115">
    <property type="reaction ID" value="UER00409"/>
</dbReference>
<reference evidence="10" key="1">
    <citation type="submission" date="2016-10" db="EMBL/GenBank/DDBJ databases">
        <authorList>
            <person name="Varghese N."/>
            <person name="Submissions S."/>
        </authorList>
    </citation>
    <scope>NUCLEOTIDE SEQUENCE [LARGE SCALE GENOMIC DNA]</scope>
    <source>
        <strain evidence="10">NRRL B-51270</strain>
    </source>
</reference>
<dbReference type="GO" id="GO:0005975">
    <property type="term" value="P:carbohydrate metabolic process"/>
    <property type="evidence" value="ECO:0007669"/>
    <property type="project" value="UniProtKB-UniRule"/>
</dbReference>
<dbReference type="EMBL" id="LT629736">
    <property type="protein sequence ID" value="SDR93504.1"/>
    <property type="molecule type" value="Genomic_DNA"/>
</dbReference>
<dbReference type="InterPro" id="IPR039104">
    <property type="entry name" value="6PGL"/>
</dbReference>
<evidence type="ECO:0000259" key="8">
    <source>
        <dbReference type="Pfam" id="PF01182"/>
    </source>
</evidence>
<sequence>MSTPLGELARANGLHLHDAASPAEQARLMADFVLEALARALHERGHASLAVSGGRSPAAFFKRLNESELDWEEVTLTLADERWVPQDDPESNAGLVQRSMPNVFARAHWVPLYRGLDPHKDAAAVSTDIERLLPLDVLVLGVGADGHTASLFPVGDHLLENLRSDAPALCQAVPAADQRLPRLTLTGAVLQRARVRLLQVNGGEKQAVVARAFNAEPREMPVAAFLQPPMDIFYAPNHEEPHEPG</sequence>
<comment type="similarity">
    <text evidence="4 7">Belongs to the glucosamine/galactosamine-6-phosphate isomerase family. 6-phosphogluconolactonase subfamily.</text>
</comment>
<evidence type="ECO:0000256" key="3">
    <source>
        <dbReference type="ARBA" id="ARBA00004961"/>
    </source>
</evidence>
<dbReference type="EC" id="3.1.1.31" evidence="5 7"/>
<gene>
    <name evidence="7" type="primary">pgl</name>
    <name evidence="9" type="ORF">SAMN05216421_0598</name>
</gene>
<comment type="catalytic activity">
    <reaction evidence="1 7">
        <text>6-phospho-D-glucono-1,5-lactone + H2O = 6-phospho-D-gluconate + H(+)</text>
        <dbReference type="Rhea" id="RHEA:12556"/>
        <dbReference type="ChEBI" id="CHEBI:15377"/>
        <dbReference type="ChEBI" id="CHEBI:15378"/>
        <dbReference type="ChEBI" id="CHEBI:57955"/>
        <dbReference type="ChEBI" id="CHEBI:58759"/>
        <dbReference type="EC" id="3.1.1.31"/>
    </reaction>
</comment>
<dbReference type="GO" id="GO:0006098">
    <property type="term" value="P:pentose-phosphate shunt"/>
    <property type="evidence" value="ECO:0007669"/>
    <property type="project" value="UniProtKB-UniPathway"/>
</dbReference>
<dbReference type="AlphaFoldDB" id="A0A1H1N3E6"/>
<evidence type="ECO:0000313" key="10">
    <source>
        <dbReference type="Proteomes" id="UP000243207"/>
    </source>
</evidence>
<name>A0A1H1N3E6_9GAMM</name>
<evidence type="ECO:0000256" key="7">
    <source>
        <dbReference type="RuleBase" id="RU365095"/>
    </source>
</evidence>
<dbReference type="InterPro" id="IPR037171">
    <property type="entry name" value="NagB/RpiA_transferase-like"/>
</dbReference>
<dbReference type="PANTHER" id="PTHR11054">
    <property type="entry name" value="6-PHOSPHOGLUCONOLACTONASE"/>
    <property type="match status" value="1"/>
</dbReference>
<evidence type="ECO:0000256" key="6">
    <source>
        <dbReference type="ARBA" id="ARBA00020337"/>
    </source>
</evidence>
<feature type="domain" description="Glucosamine/galactosamine-6-phosphate isomerase" evidence="8">
    <location>
        <begin position="22"/>
        <end position="225"/>
    </location>
</feature>
<dbReference type="CDD" id="cd01400">
    <property type="entry name" value="6PGL"/>
    <property type="match status" value="1"/>
</dbReference>
<proteinExistence type="inferred from homology"/>
<dbReference type="Pfam" id="PF01182">
    <property type="entry name" value="Glucosamine_iso"/>
    <property type="match status" value="1"/>
</dbReference>
<comment type="pathway">
    <text evidence="3 7">Carbohydrate degradation; pentose phosphate pathway; D-ribulose 5-phosphate from D-glucose 6-phosphate (oxidative stage): step 2/3.</text>
</comment>
<protein>
    <recommendedName>
        <fullName evidence="6 7">6-phosphogluconolactonase</fullName>
        <shortName evidence="7">6PGL</shortName>
        <ecNumber evidence="5 7">3.1.1.31</ecNumber>
    </recommendedName>
</protein>
<accession>A0A1H1N3E6</accession>
<dbReference type="PANTHER" id="PTHR11054:SF0">
    <property type="entry name" value="6-PHOSPHOGLUCONOLACTONASE"/>
    <property type="match status" value="1"/>
</dbReference>
<evidence type="ECO:0000256" key="2">
    <source>
        <dbReference type="ARBA" id="ARBA00002681"/>
    </source>
</evidence>
<dbReference type="NCBIfam" id="TIGR01198">
    <property type="entry name" value="pgl"/>
    <property type="match status" value="1"/>
</dbReference>
<dbReference type="Gene3D" id="3.40.50.1360">
    <property type="match status" value="1"/>
</dbReference>